<evidence type="ECO:0000256" key="2">
    <source>
        <dbReference type="SAM" id="Phobius"/>
    </source>
</evidence>
<dbReference type="Proteomes" id="UP000823749">
    <property type="component" value="Chromosome 13"/>
</dbReference>
<comment type="caution">
    <text evidence="3">The sequence shown here is derived from an EMBL/GenBank/DDBJ whole genome shotgun (WGS) entry which is preliminary data.</text>
</comment>
<reference evidence="3 4" key="1">
    <citation type="submission" date="2020-08" db="EMBL/GenBank/DDBJ databases">
        <title>Plant Genome Project.</title>
        <authorList>
            <person name="Zhang R.-G."/>
        </authorList>
    </citation>
    <scope>NUCLEOTIDE SEQUENCE [LARGE SCALE GENOMIC DNA]</scope>
    <source>
        <strain evidence="3">WSP0</strain>
        <tissue evidence="3">Leaf</tissue>
    </source>
</reference>
<keyword evidence="2" id="KW-1133">Transmembrane helix</keyword>
<feature type="compositionally biased region" description="Polar residues" evidence="1">
    <location>
        <begin position="130"/>
        <end position="144"/>
    </location>
</feature>
<evidence type="ECO:0000313" key="4">
    <source>
        <dbReference type="Proteomes" id="UP000823749"/>
    </source>
</evidence>
<sequence>MKQLSVDLGGEKRLTNSARKLLYTLSLSLSLSLLSHRRWKKMAENPKLEYSDALSPSRVLAEMDTQKISVSDDQTNGLQFTNTKPDSFAVDMDRLSHLADKDKPANSRFTLQRGFSRKGSQQRGNDKKITPSSSTDNEGDTNIESAVSPRAALAASSMPEKPMVVTVGTANHPMNSPQLHHQITIMTGSIGGATTGAESRSTPKRLGSRRSPPSWTTDPRRIVFFFATLSSMGTLLLIYFTLTMGKLSGDDNALEW</sequence>
<proteinExistence type="predicted"/>
<organism evidence="3 4">
    <name type="scientific">Rhododendron griersonianum</name>
    <dbReference type="NCBI Taxonomy" id="479676"/>
    <lineage>
        <taxon>Eukaryota</taxon>
        <taxon>Viridiplantae</taxon>
        <taxon>Streptophyta</taxon>
        <taxon>Embryophyta</taxon>
        <taxon>Tracheophyta</taxon>
        <taxon>Spermatophyta</taxon>
        <taxon>Magnoliopsida</taxon>
        <taxon>eudicotyledons</taxon>
        <taxon>Gunneridae</taxon>
        <taxon>Pentapetalae</taxon>
        <taxon>asterids</taxon>
        <taxon>Ericales</taxon>
        <taxon>Ericaceae</taxon>
        <taxon>Ericoideae</taxon>
        <taxon>Rhodoreae</taxon>
        <taxon>Rhododendron</taxon>
    </lineage>
</organism>
<keyword evidence="4" id="KW-1185">Reference proteome</keyword>
<dbReference type="EMBL" id="JACTNZ010000013">
    <property type="protein sequence ID" value="KAG5516548.1"/>
    <property type="molecule type" value="Genomic_DNA"/>
</dbReference>
<feature type="region of interest" description="Disordered" evidence="1">
    <location>
        <begin position="191"/>
        <end position="214"/>
    </location>
</feature>
<protein>
    <submittedName>
        <fullName evidence="3">Uncharacterized protein</fullName>
    </submittedName>
</protein>
<evidence type="ECO:0000256" key="1">
    <source>
        <dbReference type="SAM" id="MobiDB-lite"/>
    </source>
</evidence>
<accession>A0AAV6HRB3</accession>
<evidence type="ECO:0000313" key="3">
    <source>
        <dbReference type="EMBL" id="KAG5516548.1"/>
    </source>
</evidence>
<name>A0AAV6HRB3_9ERIC</name>
<dbReference type="PANTHER" id="PTHR34064">
    <property type="entry name" value="OS04G0672300 PROTEIN"/>
    <property type="match status" value="1"/>
</dbReference>
<dbReference type="PANTHER" id="PTHR34064:SF4">
    <property type="entry name" value="PROTEIN, PUTATIVE-RELATED"/>
    <property type="match status" value="1"/>
</dbReference>
<gene>
    <name evidence="3" type="ORF">RHGRI_037306</name>
</gene>
<dbReference type="AlphaFoldDB" id="A0AAV6HRB3"/>
<keyword evidence="2" id="KW-0812">Transmembrane</keyword>
<feature type="region of interest" description="Disordered" evidence="1">
    <location>
        <begin position="99"/>
        <end position="144"/>
    </location>
</feature>
<keyword evidence="2" id="KW-0472">Membrane</keyword>
<feature type="transmembrane region" description="Helical" evidence="2">
    <location>
        <begin position="222"/>
        <end position="242"/>
    </location>
</feature>